<proteinExistence type="predicted"/>
<dbReference type="Proteomes" id="UP000633509">
    <property type="component" value="Unassembled WGS sequence"/>
</dbReference>
<reference evidence="3 4" key="1">
    <citation type="submission" date="2020-10" db="EMBL/GenBank/DDBJ databases">
        <title>Sequencing the genomes of 1000 actinobacteria strains.</title>
        <authorList>
            <person name="Klenk H.-P."/>
        </authorList>
    </citation>
    <scope>NUCLEOTIDE SEQUENCE [LARGE SCALE GENOMIC DNA]</scope>
    <source>
        <strain evidence="3 4">DSM 43173</strain>
    </source>
</reference>
<keyword evidence="4" id="KW-1185">Reference proteome</keyword>
<keyword evidence="3" id="KW-0540">Nuclease</keyword>
<dbReference type="Gene3D" id="3.60.10.10">
    <property type="entry name" value="Endonuclease/exonuclease/phosphatase"/>
    <property type="match status" value="1"/>
</dbReference>
<feature type="signal peptide" evidence="1">
    <location>
        <begin position="1"/>
        <end position="27"/>
    </location>
</feature>
<dbReference type="RefSeq" id="WP_225963515.1">
    <property type="nucleotide sequence ID" value="NZ_JADBEK010000001.1"/>
</dbReference>
<organism evidence="3 4">
    <name type="scientific">Nonomuraea angiospora</name>
    <dbReference type="NCBI Taxonomy" id="46172"/>
    <lineage>
        <taxon>Bacteria</taxon>
        <taxon>Bacillati</taxon>
        <taxon>Actinomycetota</taxon>
        <taxon>Actinomycetes</taxon>
        <taxon>Streptosporangiales</taxon>
        <taxon>Streptosporangiaceae</taxon>
        <taxon>Nonomuraea</taxon>
    </lineage>
</organism>
<gene>
    <name evidence="3" type="ORF">H4W80_003679</name>
</gene>
<keyword evidence="3" id="KW-0255">Endonuclease</keyword>
<name>A0ABR9LXP7_9ACTN</name>
<evidence type="ECO:0000256" key="1">
    <source>
        <dbReference type="SAM" id="SignalP"/>
    </source>
</evidence>
<evidence type="ECO:0000259" key="2">
    <source>
        <dbReference type="Pfam" id="PF03372"/>
    </source>
</evidence>
<dbReference type="InterPro" id="IPR005135">
    <property type="entry name" value="Endo/exonuclease/phosphatase"/>
</dbReference>
<dbReference type="EMBL" id="JADBEK010000001">
    <property type="protein sequence ID" value="MBE1585421.1"/>
    <property type="molecule type" value="Genomic_DNA"/>
</dbReference>
<sequence>MRMFARLLVAVVVAFGAPPLPGGTASAADSVVETVNVWQWNVSGWKMNDGSATTGMVEAAAASIVNRDADFAAFNELCWSQYKALQERLKADGWPEGDSFARFATIRETTCHGEPFGIALFSRRQLGNAQKYDLPIDDRGGVHKLLCAPLHDQSHLWFCTTHITSRETVIGGSSIKEQQLAAVRSHLQDLHDKGNTVLIAGDFNARPDDALLDPWYAPSLNVPNNDGNTGAYRELDDEDPQCPGIGETTVNAYNGDGKPIGVVAPCDQRPKIDLIFVRESAIAGPYTGDALGEGTACNGPCSDHRVTIGTVPVRIQL</sequence>
<dbReference type="InterPro" id="IPR036691">
    <property type="entry name" value="Endo/exonu/phosph_ase_sf"/>
</dbReference>
<keyword evidence="1" id="KW-0732">Signal</keyword>
<feature type="domain" description="Endonuclease/exonuclease/phosphatase" evidence="2">
    <location>
        <begin position="61"/>
        <end position="304"/>
    </location>
</feature>
<evidence type="ECO:0000313" key="4">
    <source>
        <dbReference type="Proteomes" id="UP000633509"/>
    </source>
</evidence>
<dbReference type="SUPFAM" id="SSF56219">
    <property type="entry name" value="DNase I-like"/>
    <property type="match status" value="1"/>
</dbReference>
<evidence type="ECO:0000313" key="3">
    <source>
        <dbReference type="EMBL" id="MBE1585421.1"/>
    </source>
</evidence>
<comment type="caution">
    <text evidence="3">The sequence shown here is derived from an EMBL/GenBank/DDBJ whole genome shotgun (WGS) entry which is preliminary data.</text>
</comment>
<keyword evidence="3" id="KW-0378">Hydrolase</keyword>
<protein>
    <submittedName>
        <fullName evidence="3">Endonuclease/exonuclease/phosphatase family metal-dependent hydrolase</fullName>
    </submittedName>
</protein>
<dbReference type="GO" id="GO:0004519">
    <property type="term" value="F:endonuclease activity"/>
    <property type="evidence" value="ECO:0007669"/>
    <property type="project" value="UniProtKB-KW"/>
</dbReference>
<dbReference type="GO" id="GO:0016787">
    <property type="term" value="F:hydrolase activity"/>
    <property type="evidence" value="ECO:0007669"/>
    <property type="project" value="UniProtKB-KW"/>
</dbReference>
<accession>A0ABR9LXP7</accession>
<dbReference type="Pfam" id="PF03372">
    <property type="entry name" value="Exo_endo_phos"/>
    <property type="match status" value="1"/>
</dbReference>
<feature type="chain" id="PRO_5046580970" evidence="1">
    <location>
        <begin position="28"/>
        <end position="317"/>
    </location>
</feature>